<dbReference type="AlphaFoldDB" id="A0A8C3XXX4"/>
<dbReference type="FunFam" id="3.30.70.330:FF:000052">
    <property type="entry name" value="Heterogeneous nuclear ribonucleoprotein L like"/>
    <property type="match status" value="1"/>
</dbReference>
<dbReference type="GO" id="GO:0003723">
    <property type="term" value="F:RNA binding"/>
    <property type="evidence" value="ECO:0007669"/>
    <property type="project" value="UniProtKB-UniRule"/>
</dbReference>
<dbReference type="Pfam" id="PF00076">
    <property type="entry name" value="RRM_1"/>
    <property type="match status" value="1"/>
</dbReference>
<dbReference type="PANTHER" id="PTHR15592">
    <property type="entry name" value="MATRIN 3/NUCLEAR PROTEIN 220-RELATED"/>
    <property type="match status" value="1"/>
</dbReference>
<protein>
    <submittedName>
        <fullName evidence="4">Heterogeneous nuclear ribonucleoprotein L like</fullName>
    </submittedName>
</protein>
<accession>A0A8C3XXX4</accession>
<feature type="compositionally biased region" description="Acidic residues" evidence="2">
    <location>
        <begin position="36"/>
        <end position="47"/>
    </location>
</feature>
<reference evidence="4" key="1">
    <citation type="submission" date="2020-10" db="EMBL/GenBank/DDBJ databases">
        <title>Catharus ustulatus (Swainson's thrush) genome, bCatUst1, primary haplotype v2.</title>
        <authorList>
            <person name="Delmore K."/>
            <person name="Vafadar M."/>
            <person name="Formenti G."/>
            <person name="Chow W."/>
            <person name="Pelan S."/>
            <person name="Howe K."/>
            <person name="Rhie A."/>
            <person name="Mountcastle J."/>
            <person name="Haase B."/>
            <person name="Fedrigo O."/>
            <person name="Jarvis E.D."/>
        </authorList>
    </citation>
    <scope>NUCLEOTIDE SEQUENCE [LARGE SCALE GENOMIC DNA]</scope>
</reference>
<dbReference type="Gene3D" id="3.30.70.330">
    <property type="match status" value="5"/>
</dbReference>
<evidence type="ECO:0000256" key="2">
    <source>
        <dbReference type="SAM" id="MobiDB-lite"/>
    </source>
</evidence>
<feature type="region of interest" description="Disordered" evidence="2">
    <location>
        <begin position="1"/>
        <end position="82"/>
    </location>
</feature>
<dbReference type="Ensembl" id="ENSCUST00005002911.1">
    <property type="protein sequence ID" value="ENSCUSP00005002765.1"/>
    <property type="gene ID" value="ENSCUSG00005001854.1"/>
</dbReference>
<dbReference type="InterPro" id="IPR012677">
    <property type="entry name" value="Nucleotide-bd_a/b_plait_sf"/>
</dbReference>
<dbReference type="InterPro" id="IPR006536">
    <property type="entry name" value="HnRNP-L/PTB"/>
</dbReference>
<dbReference type="GO" id="GO:0005634">
    <property type="term" value="C:nucleus"/>
    <property type="evidence" value="ECO:0007669"/>
    <property type="project" value="InterPro"/>
</dbReference>
<dbReference type="PROSITE" id="PS50102">
    <property type="entry name" value="RRM"/>
    <property type="match status" value="1"/>
</dbReference>
<dbReference type="FunFam" id="3.30.70.330:FF:000104">
    <property type="entry name" value="Heterogeneous nuclear ribonucleoprotein L like"/>
    <property type="match status" value="1"/>
</dbReference>
<dbReference type="InterPro" id="IPR034985">
    <property type="entry name" value="hnRPLL_RRM1"/>
</dbReference>
<feature type="compositionally biased region" description="Acidic residues" evidence="2">
    <location>
        <begin position="10"/>
        <end position="21"/>
    </location>
</feature>
<organism evidence="4 5">
    <name type="scientific">Catharus ustulatus</name>
    <name type="common">Russet-backed thrush</name>
    <name type="synonym">Hylocichla ustulatus</name>
    <dbReference type="NCBI Taxonomy" id="91951"/>
    <lineage>
        <taxon>Eukaryota</taxon>
        <taxon>Metazoa</taxon>
        <taxon>Chordata</taxon>
        <taxon>Craniata</taxon>
        <taxon>Vertebrata</taxon>
        <taxon>Euteleostomi</taxon>
        <taxon>Archelosauria</taxon>
        <taxon>Archosauria</taxon>
        <taxon>Dinosauria</taxon>
        <taxon>Saurischia</taxon>
        <taxon>Theropoda</taxon>
        <taxon>Coelurosauria</taxon>
        <taxon>Aves</taxon>
        <taxon>Neognathae</taxon>
        <taxon>Neoaves</taxon>
        <taxon>Telluraves</taxon>
        <taxon>Australaves</taxon>
        <taxon>Passeriformes</taxon>
        <taxon>Turdidae</taxon>
        <taxon>Catharus</taxon>
    </lineage>
</organism>
<dbReference type="Pfam" id="PF13893">
    <property type="entry name" value="RRM_5"/>
    <property type="match status" value="1"/>
</dbReference>
<proteinExistence type="predicted"/>
<dbReference type="InterPro" id="IPR055204">
    <property type="entry name" value="HNRNPL_RRM"/>
</dbReference>
<feature type="domain" description="RRM" evidence="3">
    <location>
        <begin position="87"/>
        <end position="161"/>
    </location>
</feature>
<name>A0A8C3XXX4_CATUS</name>
<dbReference type="InterPro" id="IPR035979">
    <property type="entry name" value="RBD_domain_sf"/>
</dbReference>
<gene>
    <name evidence="4" type="primary">HNRNPLL</name>
</gene>
<dbReference type="Pfam" id="PF22976">
    <property type="entry name" value="RRM_10"/>
    <property type="match status" value="1"/>
</dbReference>
<keyword evidence="1" id="KW-0694">RNA-binding</keyword>
<reference evidence="4" key="2">
    <citation type="submission" date="2025-08" db="UniProtKB">
        <authorList>
            <consortium name="Ensembl"/>
        </authorList>
    </citation>
    <scope>IDENTIFICATION</scope>
</reference>
<dbReference type="CDD" id="cd12781">
    <property type="entry name" value="RRM1_hnRPLL"/>
    <property type="match status" value="1"/>
</dbReference>
<dbReference type="SUPFAM" id="SSF54928">
    <property type="entry name" value="RNA-binding domain, RBD"/>
    <property type="match status" value="2"/>
</dbReference>
<evidence type="ECO:0000256" key="1">
    <source>
        <dbReference type="PROSITE-ProRule" id="PRU00176"/>
    </source>
</evidence>
<dbReference type="Proteomes" id="UP000694563">
    <property type="component" value="Chromosome 3"/>
</dbReference>
<dbReference type="GO" id="GO:0006397">
    <property type="term" value="P:mRNA processing"/>
    <property type="evidence" value="ECO:0007669"/>
    <property type="project" value="InterPro"/>
</dbReference>
<dbReference type="InterPro" id="IPR000504">
    <property type="entry name" value="RRM_dom"/>
</dbReference>
<sequence>MSSPSSGERYEEEEEEEEDGAYESQAKRLKPSAAAEEGEIEYSGAEESEGRRDKPPASRGSAGGFSGGVRDAGPEAGGSHHKVSVSPVVHVRGLCESVVEADLVEALEKFGTICYVMMMPFKRQALVEFENVESAKKCVTFAADEPVYIAGQQAFFNYSTSKRITRPGNTDDPSGGNKVLLLSIQNPLYPITVDVLYTVCNPVGKVQRIVIFKRNGIQAMPTRLNVIRNDNDSWDYTKPYLGRRDRGKGRQRQAILGEHPSSFRHDGYGSHGPLLPLPSRYRMGSRDTPELVAYPLPQASSSYMHGGNPSGSVVMVSGLHQLKMNCSRVFNLFCLYGNIEKLWFLQIAVTHLNNVKLFGKRLNVCVSKQHSVVPSQIFELEDGTSSYKDFAMSKNNRFTSAGQASKNIIQPPSCVLHYYNVPLCVTEETFVKLCEDHEVLSFIKYKVFDPKPSAKTLSGLLEWECKTDAVEALTVLNHYQIRVPSK</sequence>
<evidence type="ECO:0000313" key="4">
    <source>
        <dbReference type="Ensembl" id="ENSCUSP00005002765.1"/>
    </source>
</evidence>
<keyword evidence="5" id="KW-1185">Reference proteome</keyword>
<evidence type="ECO:0000313" key="5">
    <source>
        <dbReference type="Proteomes" id="UP000694563"/>
    </source>
</evidence>
<dbReference type="NCBIfam" id="TIGR01649">
    <property type="entry name" value="hnRNP-L_PTB"/>
    <property type="match status" value="1"/>
</dbReference>
<dbReference type="SMART" id="SM00360">
    <property type="entry name" value="RRM"/>
    <property type="match status" value="1"/>
</dbReference>
<reference evidence="4" key="3">
    <citation type="submission" date="2025-09" db="UniProtKB">
        <authorList>
            <consortium name="Ensembl"/>
        </authorList>
    </citation>
    <scope>IDENTIFICATION</scope>
</reference>
<evidence type="ECO:0000259" key="3">
    <source>
        <dbReference type="PROSITE" id="PS50102"/>
    </source>
</evidence>